<reference evidence="6 7" key="1">
    <citation type="submission" date="2019-03" db="EMBL/GenBank/DDBJ databases">
        <title>Genomic Encyclopedia of Type Strains, Phase IV (KMG-IV): sequencing the most valuable type-strain genomes for metagenomic binning, comparative biology and taxonomic classification.</title>
        <authorList>
            <person name="Goeker M."/>
        </authorList>
    </citation>
    <scope>NUCLEOTIDE SEQUENCE [LARGE SCALE GENOMIC DNA]</scope>
    <source>
        <strain evidence="6 7">DSM 45775</strain>
    </source>
</reference>
<organism evidence="6 7">
    <name type="scientific">Actinomycetospora succinea</name>
    <dbReference type="NCBI Taxonomy" id="663603"/>
    <lineage>
        <taxon>Bacteria</taxon>
        <taxon>Bacillati</taxon>
        <taxon>Actinomycetota</taxon>
        <taxon>Actinomycetes</taxon>
        <taxon>Pseudonocardiales</taxon>
        <taxon>Pseudonocardiaceae</taxon>
        <taxon>Actinomycetospora</taxon>
    </lineage>
</organism>
<dbReference type="PANTHER" id="PTHR46796:SF12">
    <property type="entry name" value="HTH-TYPE DNA-BINDING TRANSCRIPTIONAL ACTIVATOR EUTR"/>
    <property type="match status" value="1"/>
</dbReference>
<dbReference type="InterPro" id="IPR050204">
    <property type="entry name" value="AraC_XylS_family_regulators"/>
</dbReference>
<dbReference type="SUPFAM" id="SSF46689">
    <property type="entry name" value="Homeodomain-like"/>
    <property type="match status" value="2"/>
</dbReference>
<dbReference type="EMBL" id="SNYO01000006">
    <property type="protein sequence ID" value="TDQ53927.1"/>
    <property type="molecule type" value="Genomic_DNA"/>
</dbReference>
<dbReference type="SMART" id="SM00342">
    <property type="entry name" value="HTH_ARAC"/>
    <property type="match status" value="1"/>
</dbReference>
<dbReference type="Proteomes" id="UP000295705">
    <property type="component" value="Unassembled WGS sequence"/>
</dbReference>
<keyword evidence="3" id="KW-0804">Transcription</keyword>
<dbReference type="AlphaFoldDB" id="A0A4R6V658"/>
<comment type="caution">
    <text evidence="6">The sequence shown here is derived from an EMBL/GenBank/DDBJ whole genome shotgun (WGS) entry which is preliminary data.</text>
</comment>
<evidence type="ECO:0000259" key="5">
    <source>
        <dbReference type="PROSITE" id="PS50921"/>
    </source>
</evidence>
<dbReference type="Gene3D" id="1.10.10.60">
    <property type="entry name" value="Homeodomain-like"/>
    <property type="match status" value="1"/>
</dbReference>
<keyword evidence="1" id="KW-0805">Transcription regulation</keyword>
<evidence type="ECO:0000256" key="3">
    <source>
        <dbReference type="ARBA" id="ARBA00023163"/>
    </source>
</evidence>
<dbReference type="GO" id="GO:0043565">
    <property type="term" value="F:sequence-specific DNA binding"/>
    <property type="evidence" value="ECO:0007669"/>
    <property type="project" value="InterPro"/>
</dbReference>
<dbReference type="RefSeq" id="WP_133828167.1">
    <property type="nucleotide sequence ID" value="NZ_BAABHR010000043.1"/>
</dbReference>
<evidence type="ECO:0000313" key="7">
    <source>
        <dbReference type="Proteomes" id="UP000295705"/>
    </source>
</evidence>
<accession>A0A4R6V658</accession>
<dbReference type="OrthoDB" id="5464689at2"/>
<keyword evidence="2 6" id="KW-0238">DNA-binding</keyword>
<dbReference type="PANTHER" id="PTHR46796">
    <property type="entry name" value="HTH-TYPE TRANSCRIPTIONAL ACTIVATOR RHAS-RELATED"/>
    <property type="match status" value="1"/>
</dbReference>
<dbReference type="PROSITE" id="PS01124">
    <property type="entry name" value="HTH_ARAC_FAMILY_2"/>
    <property type="match status" value="1"/>
</dbReference>
<dbReference type="InterPro" id="IPR005561">
    <property type="entry name" value="ANTAR"/>
</dbReference>
<dbReference type="GO" id="GO:0003700">
    <property type="term" value="F:DNA-binding transcription factor activity"/>
    <property type="evidence" value="ECO:0007669"/>
    <property type="project" value="InterPro"/>
</dbReference>
<gene>
    <name evidence="6" type="ORF">EV188_10671</name>
</gene>
<evidence type="ECO:0000256" key="1">
    <source>
        <dbReference type="ARBA" id="ARBA00023015"/>
    </source>
</evidence>
<sequence>MPGSYDPIDVALGVLMERYRRDVEQASTMLVAMARDHDRGVKEFAEALVTGPREEHANAASHTVTRAVSFIHANAHHEIGVEEIAAAAHIGVRGLQQAFRDQRQQTPLGYLRQVRMECARRDLSAGHRSSQCTVGDIASRWHFANAGRFAGEYKRVFGCSPSQTLRASDVPDAPDPRVLLDRAVDAARRSES</sequence>
<dbReference type="Gene3D" id="1.10.10.10">
    <property type="entry name" value="Winged helix-like DNA-binding domain superfamily/Winged helix DNA-binding domain"/>
    <property type="match status" value="1"/>
</dbReference>
<protein>
    <submittedName>
        <fullName evidence="6">AraC-like DNA-binding protein</fullName>
    </submittedName>
</protein>
<feature type="domain" description="ANTAR" evidence="5">
    <location>
        <begin position="1"/>
        <end position="49"/>
    </location>
</feature>
<dbReference type="InterPro" id="IPR036388">
    <property type="entry name" value="WH-like_DNA-bd_sf"/>
</dbReference>
<dbReference type="PROSITE" id="PS50921">
    <property type="entry name" value="ANTAR"/>
    <property type="match status" value="1"/>
</dbReference>
<feature type="domain" description="HTH araC/xylS-type" evidence="4">
    <location>
        <begin position="65"/>
        <end position="167"/>
    </location>
</feature>
<dbReference type="Pfam" id="PF12833">
    <property type="entry name" value="HTH_18"/>
    <property type="match status" value="1"/>
</dbReference>
<keyword evidence="7" id="KW-1185">Reference proteome</keyword>
<dbReference type="GO" id="GO:0003723">
    <property type="term" value="F:RNA binding"/>
    <property type="evidence" value="ECO:0007669"/>
    <property type="project" value="InterPro"/>
</dbReference>
<evidence type="ECO:0000259" key="4">
    <source>
        <dbReference type="PROSITE" id="PS01124"/>
    </source>
</evidence>
<dbReference type="InterPro" id="IPR018060">
    <property type="entry name" value="HTH_AraC"/>
</dbReference>
<dbReference type="Pfam" id="PF03861">
    <property type="entry name" value="ANTAR"/>
    <property type="match status" value="1"/>
</dbReference>
<evidence type="ECO:0000256" key="2">
    <source>
        <dbReference type="ARBA" id="ARBA00023125"/>
    </source>
</evidence>
<evidence type="ECO:0000313" key="6">
    <source>
        <dbReference type="EMBL" id="TDQ53927.1"/>
    </source>
</evidence>
<proteinExistence type="predicted"/>
<name>A0A4R6V658_9PSEU</name>
<dbReference type="InterPro" id="IPR009057">
    <property type="entry name" value="Homeodomain-like_sf"/>
</dbReference>